<comment type="caution">
    <text evidence="2">The sequence shown here is derived from an EMBL/GenBank/DDBJ whole genome shotgun (WGS) entry which is preliminary data.</text>
</comment>
<sequence length="118" mass="12361">MNEFNNALQTILDNGSMSYGQAAIYAGGAICVAALFSVILRSGLLVILGIVSGFYLFSLNTPDSTLAYTAAASDRLIEQVKAVGGCATSHIEDAQTLGIIIKNGDVIEIAKQCGIIKY</sequence>
<feature type="transmembrane region" description="Helical" evidence="1">
    <location>
        <begin position="24"/>
        <end position="57"/>
    </location>
</feature>
<evidence type="ECO:0000313" key="3">
    <source>
        <dbReference type="Proteomes" id="UP000548504"/>
    </source>
</evidence>
<dbReference type="AlphaFoldDB" id="A0A7X1BS03"/>
<proteinExistence type="predicted"/>
<keyword evidence="1" id="KW-1133">Transmembrane helix</keyword>
<name>A0A7X1BS03_9ENTR</name>
<dbReference type="RefSeq" id="WP_170074275.1">
    <property type="nucleotide sequence ID" value="NZ_JACLAG010000006.1"/>
</dbReference>
<keyword evidence="1" id="KW-0812">Transmembrane</keyword>
<keyword evidence="1" id="KW-0472">Membrane</keyword>
<reference evidence="2 3" key="1">
    <citation type="submission" date="2020-08" db="EMBL/GenBank/DDBJ databases">
        <title>Emergence and comparative genomics analysis of Citrobacter in Fennec fox imported from North Africa to China.</title>
        <authorList>
            <person name="Zheng B."/>
        </authorList>
    </citation>
    <scope>NUCLEOTIDE SEQUENCE [LARGE SCALE GENOMIC DNA]</scope>
    <source>
        <strain evidence="2 3">FF141</strain>
    </source>
</reference>
<dbReference type="Proteomes" id="UP000548504">
    <property type="component" value="Unassembled WGS sequence"/>
</dbReference>
<dbReference type="EMBL" id="JACLAG010000006">
    <property type="protein sequence ID" value="MBC2622015.1"/>
    <property type="molecule type" value="Genomic_DNA"/>
</dbReference>
<accession>A0A7X1BS03</accession>
<evidence type="ECO:0000313" key="2">
    <source>
        <dbReference type="EMBL" id="MBC2622015.1"/>
    </source>
</evidence>
<gene>
    <name evidence="2" type="ORF">H7I73_20500</name>
</gene>
<protein>
    <submittedName>
        <fullName evidence="2">Uncharacterized protein</fullName>
    </submittedName>
</protein>
<organism evidence="2 3">
    <name type="scientific">Citrobacter cronae</name>
    <dbReference type="NCBI Taxonomy" id="1748967"/>
    <lineage>
        <taxon>Bacteria</taxon>
        <taxon>Pseudomonadati</taxon>
        <taxon>Pseudomonadota</taxon>
        <taxon>Gammaproteobacteria</taxon>
        <taxon>Enterobacterales</taxon>
        <taxon>Enterobacteriaceae</taxon>
        <taxon>Citrobacter</taxon>
        <taxon>Citrobacter freundii complex</taxon>
    </lineage>
</organism>
<evidence type="ECO:0000256" key="1">
    <source>
        <dbReference type="SAM" id="Phobius"/>
    </source>
</evidence>